<gene>
    <name evidence="1" type="ORF">H5410_056825</name>
</gene>
<evidence type="ECO:0000313" key="2">
    <source>
        <dbReference type="Proteomes" id="UP000824120"/>
    </source>
</evidence>
<keyword evidence="2" id="KW-1185">Reference proteome</keyword>
<sequence length="219" mass="23778">MTQAILRMGHLAHSAEVRATRLERSITLMIEAVILAALAPLQISIDTLTMIVEAYESRQGGTSKIPALKARVAVLRKDVDNLKSTDFTSLLDVADDLDSLDTSETSGYHGDVPRDEAAVDESAAMTDEEQIAIREESIYRDLPDLGETIMQLVIQTSRTETFMAAPSGFGTVVSSKETPWSPVRVVVVLTGHHHARGAGAANLEIVMLIIKLQVKTTEP</sequence>
<evidence type="ECO:0008006" key="3">
    <source>
        <dbReference type="Google" id="ProtNLM"/>
    </source>
</evidence>
<organism evidence="1 2">
    <name type="scientific">Solanum commersonii</name>
    <name type="common">Commerson's wild potato</name>
    <name type="synonym">Commerson's nightshade</name>
    <dbReference type="NCBI Taxonomy" id="4109"/>
    <lineage>
        <taxon>Eukaryota</taxon>
        <taxon>Viridiplantae</taxon>
        <taxon>Streptophyta</taxon>
        <taxon>Embryophyta</taxon>
        <taxon>Tracheophyta</taxon>
        <taxon>Spermatophyta</taxon>
        <taxon>Magnoliopsida</taxon>
        <taxon>eudicotyledons</taxon>
        <taxon>Gunneridae</taxon>
        <taxon>Pentapetalae</taxon>
        <taxon>asterids</taxon>
        <taxon>lamiids</taxon>
        <taxon>Solanales</taxon>
        <taxon>Solanaceae</taxon>
        <taxon>Solanoideae</taxon>
        <taxon>Solaneae</taxon>
        <taxon>Solanum</taxon>
    </lineage>
</organism>
<dbReference type="AlphaFoldDB" id="A0A9J5WLA7"/>
<evidence type="ECO:0000313" key="1">
    <source>
        <dbReference type="EMBL" id="KAG5576691.1"/>
    </source>
</evidence>
<name>A0A9J5WLA7_SOLCO</name>
<protein>
    <recommendedName>
        <fullName evidence="3">Polyprotein protein</fullName>
    </recommendedName>
</protein>
<proteinExistence type="predicted"/>
<accession>A0A9J5WLA7</accession>
<dbReference type="Proteomes" id="UP000824120">
    <property type="component" value="Chromosome 11"/>
</dbReference>
<dbReference type="EMBL" id="JACXVP010000011">
    <property type="protein sequence ID" value="KAG5576691.1"/>
    <property type="molecule type" value="Genomic_DNA"/>
</dbReference>
<reference evidence="1 2" key="1">
    <citation type="submission" date="2020-09" db="EMBL/GenBank/DDBJ databases">
        <title>De no assembly of potato wild relative species, Solanum commersonii.</title>
        <authorList>
            <person name="Cho K."/>
        </authorList>
    </citation>
    <scope>NUCLEOTIDE SEQUENCE [LARGE SCALE GENOMIC DNA]</scope>
    <source>
        <strain evidence="1">LZ3.2</strain>
        <tissue evidence="1">Leaf</tissue>
    </source>
</reference>
<comment type="caution">
    <text evidence="1">The sequence shown here is derived from an EMBL/GenBank/DDBJ whole genome shotgun (WGS) entry which is preliminary data.</text>
</comment>